<organism evidence="1 2">
    <name type="scientific">Letharia columbiana</name>
    <dbReference type="NCBI Taxonomy" id="112416"/>
    <lineage>
        <taxon>Eukaryota</taxon>
        <taxon>Fungi</taxon>
        <taxon>Dikarya</taxon>
        <taxon>Ascomycota</taxon>
        <taxon>Pezizomycotina</taxon>
        <taxon>Lecanoromycetes</taxon>
        <taxon>OSLEUM clade</taxon>
        <taxon>Lecanoromycetidae</taxon>
        <taxon>Lecanorales</taxon>
        <taxon>Lecanorineae</taxon>
        <taxon>Parmeliaceae</taxon>
        <taxon>Letharia</taxon>
    </lineage>
</organism>
<dbReference type="GeneID" id="59285060"/>
<dbReference type="RefSeq" id="XP_037167727.1">
    <property type="nucleotide sequence ID" value="XM_037305319.1"/>
</dbReference>
<accession>A0A8H6G0T4</accession>
<dbReference type="Proteomes" id="UP000578531">
    <property type="component" value="Unassembled WGS sequence"/>
</dbReference>
<dbReference type="EMBL" id="JACCJC010000009">
    <property type="protein sequence ID" value="KAF6238425.1"/>
    <property type="molecule type" value="Genomic_DNA"/>
</dbReference>
<reference evidence="1 2" key="1">
    <citation type="journal article" date="2020" name="Genomics">
        <title>Complete, high-quality genomes from long-read metagenomic sequencing of two wolf lichen thalli reveals enigmatic genome architecture.</title>
        <authorList>
            <person name="McKenzie S.K."/>
            <person name="Walston R.F."/>
            <person name="Allen J.L."/>
        </authorList>
    </citation>
    <scope>NUCLEOTIDE SEQUENCE [LARGE SCALE GENOMIC DNA]</scope>
    <source>
        <strain evidence="1">WasteWater2</strain>
    </source>
</reference>
<dbReference type="AlphaFoldDB" id="A0A8H6G0T4"/>
<gene>
    <name evidence="1" type="ORF">HO173_003392</name>
</gene>
<proteinExistence type="predicted"/>
<dbReference type="InterPro" id="IPR052374">
    <property type="entry name" value="SERAC1"/>
</dbReference>
<dbReference type="PANTHER" id="PTHR48182">
    <property type="entry name" value="PROTEIN SERAC1"/>
    <property type="match status" value="1"/>
</dbReference>
<dbReference type="InterPro" id="IPR029058">
    <property type="entry name" value="AB_hydrolase_fold"/>
</dbReference>
<sequence length="147" mass="16435">MAGLQQNAHGKAPEAPWGLHLIADTTSEARQEGVAVDIIAVHGLGANPDHAWVRHKDIHYGQDKDVRWLTDLLPKTFRDFQPSISARIFCFNYQSAWLGPQLSRNRLESVATRLLDDMRNRKLASSDRPIIFIGHSFGGLVIEQAVV</sequence>
<dbReference type="SUPFAM" id="SSF53474">
    <property type="entry name" value="alpha/beta-Hydrolases"/>
    <property type="match status" value="1"/>
</dbReference>
<protein>
    <submittedName>
        <fullName evidence="1">Uncharacterized protein</fullName>
    </submittedName>
</protein>
<comment type="caution">
    <text evidence="1">The sequence shown here is derived from an EMBL/GenBank/DDBJ whole genome shotgun (WGS) entry which is preliminary data.</text>
</comment>
<evidence type="ECO:0000313" key="1">
    <source>
        <dbReference type="EMBL" id="KAF6238425.1"/>
    </source>
</evidence>
<name>A0A8H6G0T4_9LECA</name>
<dbReference type="OrthoDB" id="5086500at2759"/>
<evidence type="ECO:0000313" key="2">
    <source>
        <dbReference type="Proteomes" id="UP000578531"/>
    </source>
</evidence>
<dbReference type="PANTHER" id="PTHR48182:SF3">
    <property type="entry name" value="DUF676 DOMAIN-CONTAINING PROTEIN"/>
    <property type="match status" value="1"/>
</dbReference>
<keyword evidence="2" id="KW-1185">Reference proteome</keyword>
<dbReference type="Gene3D" id="3.40.50.1820">
    <property type="entry name" value="alpha/beta hydrolase"/>
    <property type="match status" value="1"/>
</dbReference>